<protein>
    <recommendedName>
        <fullName evidence="3">Ankyrin repeat protein</fullName>
    </recommendedName>
</protein>
<evidence type="ECO:0000313" key="2">
    <source>
        <dbReference type="Proteomes" id="UP001527925"/>
    </source>
</evidence>
<gene>
    <name evidence="1" type="ORF">HK105_206394</name>
</gene>
<dbReference type="Gene3D" id="1.25.40.20">
    <property type="entry name" value="Ankyrin repeat-containing domain"/>
    <property type="match status" value="2"/>
</dbReference>
<evidence type="ECO:0000313" key="1">
    <source>
        <dbReference type="EMBL" id="KAL2914136.1"/>
    </source>
</evidence>
<dbReference type="Proteomes" id="UP001527925">
    <property type="component" value="Unassembled WGS sequence"/>
</dbReference>
<reference evidence="1 2" key="1">
    <citation type="submission" date="2023-09" db="EMBL/GenBank/DDBJ databases">
        <title>Pangenome analysis of Batrachochytrium dendrobatidis and related Chytrids.</title>
        <authorList>
            <person name="Yacoub M.N."/>
            <person name="Stajich J.E."/>
            <person name="James T.Y."/>
        </authorList>
    </citation>
    <scope>NUCLEOTIDE SEQUENCE [LARGE SCALE GENOMIC DNA]</scope>
    <source>
        <strain evidence="1 2">JEL0888</strain>
    </source>
</reference>
<dbReference type="PANTHER" id="PTHR46586">
    <property type="entry name" value="ANKYRIN REPEAT-CONTAINING PROTEIN"/>
    <property type="match status" value="1"/>
</dbReference>
<evidence type="ECO:0008006" key="3">
    <source>
        <dbReference type="Google" id="ProtNLM"/>
    </source>
</evidence>
<sequence>MPAEIQNKILAHAGDLTLWLNGRIDDAKLDFHQFEALMCDVFELEWQGDLTTLPLEKFKQSPLSESFWRIRTRSMHARVKALSLEFLKDGLDQAAILNGWTDLLDFDKPKQIGRNAACCGSIETLKYLVDERAIVTLEKEHVCLAAEFGRYKLLKWLHSRMPDGSWDHRAMDGAAMYGHLAAVKWLHENRTEGCTTNAMDYAAGNGHLGVVKWLHANRNEGCSSKAMDYAARYGYIKVVRFLHENRAEGCTSNAIIVAAENGHANVVEFLHKNRSEGSIAKAAEFAAWKGQLAVIQRIHSLAPDVINAQVADEAAYSGQVSIVRWIVKNTNSQ</sequence>
<accession>A0ABR4N3L6</accession>
<proteinExistence type="predicted"/>
<dbReference type="InterPro" id="IPR052050">
    <property type="entry name" value="SecEffector_AnkRepeat"/>
</dbReference>
<dbReference type="InterPro" id="IPR036770">
    <property type="entry name" value="Ankyrin_rpt-contain_sf"/>
</dbReference>
<dbReference type="InterPro" id="IPR002110">
    <property type="entry name" value="Ankyrin_rpt"/>
</dbReference>
<comment type="caution">
    <text evidence="1">The sequence shown here is derived from an EMBL/GenBank/DDBJ whole genome shotgun (WGS) entry which is preliminary data.</text>
</comment>
<dbReference type="EMBL" id="JADGIZ020000037">
    <property type="protein sequence ID" value="KAL2914136.1"/>
    <property type="molecule type" value="Genomic_DNA"/>
</dbReference>
<dbReference type="PANTHER" id="PTHR46586:SF3">
    <property type="entry name" value="ANKYRIN REPEAT-CONTAINING PROTEIN"/>
    <property type="match status" value="1"/>
</dbReference>
<keyword evidence="2" id="KW-1185">Reference proteome</keyword>
<name>A0ABR4N3L6_9FUNG</name>
<organism evidence="1 2">
    <name type="scientific">Polyrhizophydium stewartii</name>
    <dbReference type="NCBI Taxonomy" id="2732419"/>
    <lineage>
        <taxon>Eukaryota</taxon>
        <taxon>Fungi</taxon>
        <taxon>Fungi incertae sedis</taxon>
        <taxon>Chytridiomycota</taxon>
        <taxon>Chytridiomycota incertae sedis</taxon>
        <taxon>Chytridiomycetes</taxon>
        <taxon>Rhizophydiales</taxon>
        <taxon>Rhizophydiales incertae sedis</taxon>
        <taxon>Polyrhizophydium</taxon>
    </lineage>
</organism>
<dbReference type="Pfam" id="PF13637">
    <property type="entry name" value="Ank_4"/>
    <property type="match status" value="2"/>
</dbReference>
<dbReference type="SUPFAM" id="SSF48403">
    <property type="entry name" value="Ankyrin repeat"/>
    <property type="match status" value="1"/>
</dbReference>